<evidence type="ECO:0000313" key="3">
    <source>
        <dbReference type="Proteomes" id="UP001184150"/>
    </source>
</evidence>
<keyword evidence="3" id="KW-1185">Reference proteome</keyword>
<comment type="similarity">
    <text evidence="1">Belongs to the SURF1 family.</text>
</comment>
<feature type="transmembrane region" description="Helical" evidence="1">
    <location>
        <begin position="6"/>
        <end position="25"/>
    </location>
</feature>
<gene>
    <name evidence="2" type="ORF">J2792_003269</name>
</gene>
<keyword evidence="1" id="KW-1003">Cell membrane</keyword>
<keyword evidence="1" id="KW-0812">Transmembrane</keyword>
<comment type="caution">
    <text evidence="2">The sequence shown here is derived from an EMBL/GenBank/DDBJ whole genome shotgun (WGS) entry which is preliminary data.</text>
</comment>
<sequence length="201" mass="21389">MRRIPVLPTCIVLLAVAVMIGLGFWQLQRKVQKEALLARFAAALVNPAPVGFPVAGDGKAVLYRRATFDCQVQPGLWDSVGGRNAAGESGYVHIAHCQAPGGMPALVQLGWSRDPHPPQWDGGQVSGRIAPFHKITRLVADPPLAGLGANAAPDPSDIPNNHLAYAVQWFLFAVVALVIYALALRRRAKGAAVVVTMPPGR</sequence>
<reference evidence="2 3" key="1">
    <citation type="submission" date="2023-07" db="EMBL/GenBank/DDBJ databases">
        <title>Sorghum-associated microbial communities from plants grown in Nebraska, USA.</title>
        <authorList>
            <person name="Schachtman D."/>
        </authorList>
    </citation>
    <scope>NUCLEOTIDE SEQUENCE [LARGE SCALE GENOMIC DNA]</scope>
    <source>
        <strain evidence="2 3">DS1027</strain>
    </source>
</reference>
<keyword evidence="1" id="KW-1133">Transmembrane helix</keyword>
<feature type="transmembrane region" description="Helical" evidence="1">
    <location>
        <begin position="163"/>
        <end position="183"/>
    </location>
</feature>
<evidence type="ECO:0000313" key="2">
    <source>
        <dbReference type="EMBL" id="MDR6512386.1"/>
    </source>
</evidence>
<dbReference type="InterPro" id="IPR002994">
    <property type="entry name" value="Surf1/Shy1"/>
</dbReference>
<protein>
    <recommendedName>
        <fullName evidence="1">SURF1-like protein</fullName>
    </recommendedName>
</protein>
<dbReference type="Pfam" id="PF02104">
    <property type="entry name" value="SURF1"/>
    <property type="match status" value="1"/>
</dbReference>
<comment type="subcellular location">
    <subcellularLocation>
        <location evidence="1">Cell membrane</location>
        <topology evidence="1">Multi-pass membrane protein</topology>
    </subcellularLocation>
</comment>
<proteinExistence type="inferred from homology"/>
<evidence type="ECO:0000256" key="1">
    <source>
        <dbReference type="RuleBase" id="RU363076"/>
    </source>
</evidence>
<accession>A0ABU1MPV4</accession>
<dbReference type="Proteomes" id="UP001184150">
    <property type="component" value="Unassembled WGS sequence"/>
</dbReference>
<organism evidence="2 3">
    <name type="scientific">Novosphingobium capsulatum</name>
    <dbReference type="NCBI Taxonomy" id="13688"/>
    <lineage>
        <taxon>Bacteria</taxon>
        <taxon>Pseudomonadati</taxon>
        <taxon>Pseudomonadota</taxon>
        <taxon>Alphaproteobacteria</taxon>
        <taxon>Sphingomonadales</taxon>
        <taxon>Sphingomonadaceae</taxon>
        <taxon>Novosphingobium</taxon>
    </lineage>
</organism>
<dbReference type="EMBL" id="JAVDRD010000009">
    <property type="protein sequence ID" value="MDR6512386.1"/>
    <property type="molecule type" value="Genomic_DNA"/>
</dbReference>
<dbReference type="RefSeq" id="WP_309805967.1">
    <property type="nucleotide sequence ID" value="NZ_JAVDRD010000009.1"/>
</dbReference>
<keyword evidence="1" id="KW-0472">Membrane</keyword>
<name>A0ABU1MPV4_9SPHN</name>